<feature type="domain" description="BHLH" evidence="2">
    <location>
        <begin position="329"/>
        <end position="399"/>
    </location>
</feature>
<dbReference type="GeneID" id="90075022"/>
<comment type="caution">
    <text evidence="3">The sequence shown here is derived from an EMBL/GenBank/DDBJ whole genome shotgun (WGS) entry which is preliminary data.</text>
</comment>
<reference evidence="3 4" key="1">
    <citation type="journal article" date="2023" name="Elife">
        <title>Identification of key yeast species and microbe-microbe interactions impacting larval growth of Drosophila in the wild.</title>
        <authorList>
            <person name="Mure A."/>
            <person name="Sugiura Y."/>
            <person name="Maeda R."/>
            <person name="Honda K."/>
            <person name="Sakurai N."/>
            <person name="Takahashi Y."/>
            <person name="Watada M."/>
            <person name="Katoh T."/>
            <person name="Gotoh A."/>
            <person name="Gotoh Y."/>
            <person name="Taniguchi I."/>
            <person name="Nakamura K."/>
            <person name="Hayashi T."/>
            <person name="Katayama T."/>
            <person name="Uemura T."/>
            <person name="Hattori Y."/>
        </authorList>
    </citation>
    <scope>NUCLEOTIDE SEQUENCE [LARGE SCALE GENOMIC DNA]</scope>
    <source>
        <strain evidence="3 4">SC-9</strain>
    </source>
</reference>
<dbReference type="Gene3D" id="4.10.280.10">
    <property type="entry name" value="Helix-loop-helix DNA-binding domain"/>
    <property type="match status" value="1"/>
</dbReference>
<evidence type="ECO:0000313" key="3">
    <source>
        <dbReference type="EMBL" id="GMM37047.1"/>
    </source>
</evidence>
<feature type="compositionally biased region" description="Low complexity" evidence="1">
    <location>
        <begin position="1"/>
        <end position="21"/>
    </location>
</feature>
<feature type="region of interest" description="Disordered" evidence="1">
    <location>
        <begin position="155"/>
        <end position="192"/>
    </location>
</feature>
<dbReference type="PROSITE" id="PS50888">
    <property type="entry name" value="BHLH"/>
    <property type="match status" value="1"/>
</dbReference>
<protein>
    <recommendedName>
        <fullName evidence="2">BHLH domain-containing protein</fullName>
    </recommendedName>
</protein>
<keyword evidence="4" id="KW-1185">Reference proteome</keyword>
<evidence type="ECO:0000256" key="1">
    <source>
        <dbReference type="SAM" id="MobiDB-lite"/>
    </source>
</evidence>
<sequence>MYQPQQPQLSSPPNSRSPSSEYPDRYQSKLRSIPDYKIASSPVFAFSPTAPPSTTGSSLSTNVSLPPSIDVANIHALDDTDLTDFESAYDALTQIQAQYVELQLEQLRQMQQQNLMLQKSRSSGQLLREMSAHNTSSLFGKDNHLEYHGQLANLTENSNSATNSINRSTNNRANSNRNLINSNHQHSNASRQEILSENETNALQGFLDDFLVDTDDQNELDRLINSLGYPEDFSSNEVEEVSTATSSILPSTSKNSDHIYVSSATPIDSSYTPHLGSNSPKQPPSDRNSKPDCSSSATPLVQSLKPSPVIKSAPPPKRRPRKRLLSEQEKRFNHTSSEKKRRLLIKTAFDDLVARLPLEDLQKQHEQNSNHRKGHGKAGGAKMSKFVVLDITGNEIEKLSNLNKKLKELCVVNGIEILSCNDGMTV</sequence>
<gene>
    <name evidence="3" type="ORF">DASC09_043720</name>
</gene>
<accession>A0AAV5QQA5</accession>
<evidence type="ECO:0000259" key="2">
    <source>
        <dbReference type="PROSITE" id="PS50888"/>
    </source>
</evidence>
<dbReference type="EMBL" id="BTFZ01000011">
    <property type="protein sequence ID" value="GMM37047.1"/>
    <property type="molecule type" value="Genomic_DNA"/>
</dbReference>
<feature type="compositionally biased region" description="Low complexity" evidence="1">
    <location>
        <begin position="157"/>
        <end position="183"/>
    </location>
</feature>
<dbReference type="AlphaFoldDB" id="A0AAV5QQA5"/>
<feature type="compositionally biased region" description="Polar residues" evidence="1">
    <location>
        <begin position="242"/>
        <end position="254"/>
    </location>
</feature>
<dbReference type="InterPro" id="IPR011598">
    <property type="entry name" value="bHLH_dom"/>
</dbReference>
<proteinExistence type="predicted"/>
<feature type="compositionally biased region" description="Polar residues" evidence="1">
    <location>
        <begin position="291"/>
        <end position="305"/>
    </location>
</feature>
<dbReference type="SMART" id="SM00353">
    <property type="entry name" value="HLH"/>
    <property type="match status" value="1"/>
</dbReference>
<dbReference type="RefSeq" id="XP_064854043.1">
    <property type="nucleotide sequence ID" value="XM_064997971.1"/>
</dbReference>
<feature type="compositionally biased region" description="Polar residues" evidence="1">
    <location>
        <begin position="262"/>
        <end position="280"/>
    </location>
</feature>
<evidence type="ECO:0000313" key="4">
    <source>
        <dbReference type="Proteomes" id="UP001360560"/>
    </source>
</evidence>
<feature type="region of interest" description="Disordered" evidence="1">
    <location>
        <begin position="1"/>
        <end position="31"/>
    </location>
</feature>
<dbReference type="Pfam" id="PF23181">
    <property type="entry name" value="bHLH_INO4"/>
    <property type="match status" value="1"/>
</dbReference>
<feature type="compositionally biased region" description="Basic and acidic residues" evidence="1">
    <location>
        <begin position="324"/>
        <end position="338"/>
    </location>
</feature>
<name>A0AAV5QQA5_9ASCO</name>
<dbReference type="SUPFAM" id="SSF47459">
    <property type="entry name" value="HLH, helix-loop-helix DNA-binding domain"/>
    <property type="match status" value="1"/>
</dbReference>
<feature type="region of interest" description="Disordered" evidence="1">
    <location>
        <begin position="228"/>
        <end position="338"/>
    </location>
</feature>
<dbReference type="GO" id="GO:0046983">
    <property type="term" value="F:protein dimerization activity"/>
    <property type="evidence" value="ECO:0007669"/>
    <property type="project" value="InterPro"/>
</dbReference>
<dbReference type="Proteomes" id="UP001360560">
    <property type="component" value="Unassembled WGS sequence"/>
</dbReference>
<dbReference type="InterPro" id="IPR036638">
    <property type="entry name" value="HLH_DNA-bd_sf"/>
</dbReference>
<organism evidence="3 4">
    <name type="scientific">Saccharomycopsis crataegensis</name>
    <dbReference type="NCBI Taxonomy" id="43959"/>
    <lineage>
        <taxon>Eukaryota</taxon>
        <taxon>Fungi</taxon>
        <taxon>Dikarya</taxon>
        <taxon>Ascomycota</taxon>
        <taxon>Saccharomycotina</taxon>
        <taxon>Saccharomycetes</taxon>
        <taxon>Saccharomycopsidaceae</taxon>
        <taxon>Saccharomycopsis</taxon>
    </lineage>
</organism>
<dbReference type="InterPro" id="IPR057072">
    <property type="entry name" value="bHLH_INO4"/>
</dbReference>